<keyword evidence="5" id="KW-1185">Reference proteome</keyword>
<evidence type="ECO:0000256" key="1">
    <source>
        <dbReference type="ARBA" id="ARBA00022679"/>
    </source>
</evidence>
<evidence type="ECO:0000259" key="3">
    <source>
        <dbReference type="Pfam" id="PF00294"/>
    </source>
</evidence>
<dbReference type="SUPFAM" id="SSF53613">
    <property type="entry name" value="Ribokinase-like"/>
    <property type="match status" value="1"/>
</dbReference>
<dbReference type="PANTHER" id="PTHR10584">
    <property type="entry name" value="SUGAR KINASE"/>
    <property type="match status" value="1"/>
</dbReference>
<accession>A0A7J6S3G9</accession>
<evidence type="ECO:0000313" key="5">
    <source>
        <dbReference type="Proteomes" id="UP000553632"/>
    </source>
</evidence>
<feature type="domain" description="Carbohydrate kinase PfkB" evidence="3">
    <location>
        <begin position="127"/>
        <end position="429"/>
    </location>
</feature>
<dbReference type="Gene3D" id="3.40.1190.20">
    <property type="match status" value="1"/>
</dbReference>
<dbReference type="AlphaFoldDB" id="A0A7J6S3G9"/>
<dbReference type="PANTHER" id="PTHR10584:SF166">
    <property type="entry name" value="RIBOKINASE"/>
    <property type="match status" value="1"/>
</dbReference>
<protein>
    <recommendedName>
        <fullName evidence="3">Carbohydrate kinase PfkB domain-containing protein</fullName>
    </recommendedName>
</protein>
<reference evidence="4 5" key="1">
    <citation type="submission" date="2020-04" db="EMBL/GenBank/DDBJ databases">
        <title>Perkinsus olseni comparative genomics.</title>
        <authorList>
            <person name="Bogema D.R."/>
        </authorList>
    </citation>
    <scope>NUCLEOTIDE SEQUENCE [LARGE SCALE GENOMIC DNA]</scope>
    <source>
        <strain evidence="4 5">ATCC PRA-207</strain>
    </source>
</reference>
<gene>
    <name evidence="4" type="ORF">FOZ63_031380</name>
</gene>
<dbReference type="Proteomes" id="UP000553632">
    <property type="component" value="Unassembled WGS sequence"/>
</dbReference>
<dbReference type="InterPro" id="IPR011611">
    <property type="entry name" value="PfkB_dom"/>
</dbReference>
<comment type="caution">
    <text evidence="4">The sequence shown here is derived from an EMBL/GenBank/DDBJ whole genome shotgun (WGS) entry which is preliminary data.</text>
</comment>
<sequence>MSAVESSVCSTEFVDNIFNSEAFERCKKASEYAWQKSCEGYDYLLTLSEDGLSLNREDRSQLGRTWRVASTATSAAYHTTKDFIDDHFTPERKAKTYAALDSAGRAAGAAAGAAYKSLKKDDLPEWGEDRLAESVERVAGGSALNSAVWLKYCNPSGAVSLVKTFDETDFAGQALMDRLERSGVKVIPLEGVDHYESGVCVCLSGSKDRAFVSKRGTMDVMTCANISIPAFFDGIPSNTPRHLHLGGYYNCQGLWPGIQDLVRSAKEAGCSISLSPQFDATGTWDGGVAELLGMIDMLLCNEEEAQRVANTLSELRGDVEPTLLNLPQQQSVDPVAERNAAHILYHGLSDGNQGLKVVVTLADRGAFVSSVQGFTHCPAEKASVVDACGAGDAFTAAFLSSWLKDPHDEESALREGCHAGAMAVGVAGGSVTP</sequence>
<dbReference type="EMBL" id="JABANO010021027">
    <property type="protein sequence ID" value="KAF4727494.1"/>
    <property type="molecule type" value="Genomic_DNA"/>
</dbReference>
<keyword evidence="2" id="KW-0418">Kinase</keyword>
<name>A0A7J6S3G9_PEROL</name>
<dbReference type="OMA" id="CERVHEW"/>
<dbReference type="Pfam" id="PF00294">
    <property type="entry name" value="PfkB"/>
    <property type="match status" value="1"/>
</dbReference>
<evidence type="ECO:0000256" key="2">
    <source>
        <dbReference type="ARBA" id="ARBA00022777"/>
    </source>
</evidence>
<organism evidence="4 5">
    <name type="scientific">Perkinsus olseni</name>
    <name type="common">Perkinsus atlanticus</name>
    <dbReference type="NCBI Taxonomy" id="32597"/>
    <lineage>
        <taxon>Eukaryota</taxon>
        <taxon>Sar</taxon>
        <taxon>Alveolata</taxon>
        <taxon>Perkinsozoa</taxon>
        <taxon>Perkinsea</taxon>
        <taxon>Perkinsida</taxon>
        <taxon>Perkinsidae</taxon>
        <taxon>Perkinsus</taxon>
    </lineage>
</organism>
<dbReference type="GO" id="GO:0016301">
    <property type="term" value="F:kinase activity"/>
    <property type="evidence" value="ECO:0007669"/>
    <property type="project" value="UniProtKB-KW"/>
</dbReference>
<dbReference type="InterPro" id="IPR029056">
    <property type="entry name" value="Ribokinase-like"/>
</dbReference>
<keyword evidence="1" id="KW-0808">Transferase</keyword>
<evidence type="ECO:0000313" key="4">
    <source>
        <dbReference type="EMBL" id="KAF4727494.1"/>
    </source>
</evidence>
<proteinExistence type="predicted"/>